<dbReference type="PROSITE" id="PS51004">
    <property type="entry name" value="SEMA"/>
    <property type="match status" value="1"/>
</dbReference>
<evidence type="ECO:0000259" key="10">
    <source>
        <dbReference type="PROSITE" id="PS50835"/>
    </source>
</evidence>
<dbReference type="KEGG" id="pgut:117668594"/>
<feature type="compositionally biased region" description="Polar residues" evidence="7">
    <location>
        <begin position="760"/>
        <end position="769"/>
    </location>
</feature>
<feature type="domain" description="Ig-like" evidence="10">
    <location>
        <begin position="552"/>
        <end position="636"/>
    </location>
</feature>
<keyword evidence="9" id="KW-0732">Signal</keyword>
<protein>
    <submittedName>
        <fullName evidence="13 14">Semaphorin-4E-like isoform X1</fullName>
    </submittedName>
</protein>
<dbReference type="RefSeq" id="XP_034278486.1">
    <property type="nucleotide sequence ID" value="XM_034422595.1"/>
</dbReference>
<dbReference type="InterPro" id="IPR036352">
    <property type="entry name" value="Semap_dom_sf"/>
</dbReference>
<dbReference type="SUPFAM" id="SSF48726">
    <property type="entry name" value="Immunoglobulin"/>
    <property type="match status" value="1"/>
</dbReference>
<dbReference type="GO" id="GO:0005615">
    <property type="term" value="C:extracellular space"/>
    <property type="evidence" value="ECO:0007669"/>
    <property type="project" value="TreeGrafter"/>
</dbReference>
<comment type="similarity">
    <text evidence="2">Belongs to the semaphorin family.</text>
</comment>
<evidence type="ECO:0000313" key="12">
    <source>
        <dbReference type="Proteomes" id="UP001652622"/>
    </source>
</evidence>
<dbReference type="InterPro" id="IPR015943">
    <property type="entry name" value="WD40/YVTN_repeat-like_dom_sf"/>
</dbReference>
<reference evidence="13 14" key="1">
    <citation type="submission" date="2025-04" db="UniProtKB">
        <authorList>
            <consortium name="RefSeq"/>
        </authorList>
    </citation>
    <scope>IDENTIFICATION</scope>
    <source>
        <tissue evidence="13 14">Blood</tissue>
    </source>
</reference>
<comment type="subcellular location">
    <subcellularLocation>
        <location evidence="1">Membrane</location>
    </subcellularLocation>
</comment>
<evidence type="ECO:0000256" key="2">
    <source>
        <dbReference type="ARBA" id="ARBA00009492"/>
    </source>
</evidence>
<dbReference type="GO" id="GO:0030335">
    <property type="term" value="P:positive regulation of cell migration"/>
    <property type="evidence" value="ECO:0007669"/>
    <property type="project" value="TreeGrafter"/>
</dbReference>
<dbReference type="OMA" id="KKAAVYW"/>
<dbReference type="Gene3D" id="2.130.10.10">
    <property type="entry name" value="YVTN repeat-like/Quinoprotein amine dehydrogenase"/>
    <property type="match status" value="1"/>
</dbReference>
<dbReference type="GO" id="GO:0005886">
    <property type="term" value="C:plasma membrane"/>
    <property type="evidence" value="ECO:0007669"/>
    <property type="project" value="TreeGrafter"/>
</dbReference>
<keyword evidence="8" id="KW-0812">Transmembrane</keyword>
<evidence type="ECO:0000256" key="3">
    <source>
        <dbReference type="ARBA" id="ARBA00023136"/>
    </source>
</evidence>
<dbReference type="GO" id="GO:0071526">
    <property type="term" value="P:semaphorin-plexin signaling pathway"/>
    <property type="evidence" value="ECO:0007669"/>
    <property type="project" value="TreeGrafter"/>
</dbReference>
<keyword evidence="12" id="KW-1185">Reference proteome</keyword>
<dbReference type="InterPro" id="IPR013783">
    <property type="entry name" value="Ig-like_fold"/>
</dbReference>
<feature type="compositionally biased region" description="Low complexity" evidence="7">
    <location>
        <begin position="746"/>
        <end position="759"/>
    </location>
</feature>
<evidence type="ECO:0000313" key="13">
    <source>
        <dbReference type="RefSeq" id="XP_034278486.1"/>
    </source>
</evidence>
<dbReference type="InterPro" id="IPR016201">
    <property type="entry name" value="PSI"/>
</dbReference>
<dbReference type="SUPFAM" id="SSF103575">
    <property type="entry name" value="Plexin repeat"/>
    <property type="match status" value="1"/>
</dbReference>
<dbReference type="SMART" id="SM00423">
    <property type="entry name" value="PSI"/>
    <property type="match status" value="1"/>
</dbReference>
<dbReference type="Gene3D" id="2.60.40.10">
    <property type="entry name" value="Immunoglobulins"/>
    <property type="match status" value="1"/>
</dbReference>
<keyword evidence="5" id="KW-0325">Glycoprotein</keyword>
<dbReference type="InterPro" id="IPR027231">
    <property type="entry name" value="Semaphorin"/>
</dbReference>
<dbReference type="GO" id="GO:0045499">
    <property type="term" value="F:chemorepellent activity"/>
    <property type="evidence" value="ECO:0007669"/>
    <property type="project" value="TreeGrafter"/>
</dbReference>
<evidence type="ECO:0000256" key="1">
    <source>
        <dbReference type="ARBA" id="ARBA00004370"/>
    </source>
</evidence>
<evidence type="ECO:0000256" key="5">
    <source>
        <dbReference type="ARBA" id="ARBA00023180"/>
    </source>
</evidence>
<organism evidence="12 14">
    <name type="scientific">Pantherophis guttatus</name>
    <name type="common">Corn snake</name>
    <name type="synonym">Elaphe guttata</name>
    <dbReference type="NCBI Taxonomy" id="94885"/>
    <lineage>
        <taxon>Eukaryota</taxon>
        <taxon>Metazoa</taxon>
        <taxon>Chordata</taxon>
        <taxon>Craniata</taxon>
        <taxon>Vertebrata</taxon>
        <taxon>Euteleostomi</taxon>
        <taxon>Lepidosauria</taxon>
        <taxon>Squamata</taxon>
        <taxon>Bifurcata</taxon>
        <taxon>Unidentata</taxon>
        <taxon>Episquamata</taxon>
        <taxon>Toxicofera</taxon>
        <taxon>Serpentes</taxon>
        <taxon>Colubroidea</taxon>
        <taxon>Colubridae</taxon>
        <taxon>Colubrinae</taxon>
        <taxon>Pantherophis</taxon>
    </lineage>
</organism>
<name>A0A6P9C4Z1_PANGU</name>
<dbReference type="InterPro" id="IPR002165">
    <property type="entry name" value="Plexin_repeat"/>
</dbReference>
<dbReference type="PROSITE" id="PS50835">
    <property type="entry name" value="IG_LIKE"/>
    <property type="match status" value="1"/>
</dbReference>
<dbReference type="AlphaFoldDB" id="A0A6P9C4Z1"/>
<feature type="transmembrane region" description="Helical" evidence="8">
    <location>
        <begin position="691"/>
        <end position="714"/>
    </location>
</feature>
<evidence type="ECO:0000256" key="8">
    <source>
        <dbReference type="SAM" id="Phobius"/>
    </source>
</evidence>
<comment type="caution">
    <text evidence="6">Lacks conserved residue(s) required for the propagation of feature annotation.</text>
</comment>
<evidence type="ECO:0000256" key="6">
    <source>
        <dbReference type="PROSITE-ProRule" id="PRU00352"/>
    </source>
</evidence>
<dbReference type="Pfam" id="PF01437">
    <property type="entry name" value="PSI"/>
    <property type="match status" value="1"/>
</dbReference>
<keyword evidence="8" id="KW-1133">Transmembrane helix</keyword>
<dbReference type="PANTHER" id="PTHR11036:SF146">
    <property type="entry name" value="SEMA DOMAIN-CONTAINING PROTEIN"/>
    <property type="match status" value="1"/>
</dbReference>
<feature type="chain" id="PRO_5044655101" evidence="9">
    <location>
        <begin position="22"/>
        <end position="818"/>
    </location>
</feature>
<feature type="domain" description="Sema" evidence="11">
    <location>
        <begin position="30"/>
        <end position="497"/>
    </location>
</feature>
<evidence type="ECO:0000313" key="14">
    <source>
        <dbReference type="RefSeq" id="XP_034278487.1"/>
    </source>
</evidence>
<feature type="signal peptide" evidence="9">
    <location>
        <begin position="1"/>
        <end position="21"/>
    </location>
</feature>
<dbReference type="Pfam" id="PF01403">
    <property type="entry name" value="Sema"/>
    <property type="match status" value="1"/>
</dbReference>
<feature type="region of interest" description="Disordered" evidence="7">
    <location>
        <begin position="746"/>
        <end position="769"/>
    </location>
</feature>
<gene>
    <name evidence="13 14" type="primary">LOC117668594</name>
</gene>
<evidence type="ECO:0000256" key="9">
    <source>
        <dbReference type="SAM" id="SignalP"/>
    </source>
</evidence>
<dbReference type="GO" id="GO:0007411">
    <property type="term" value="P:axon guidance"/>
    <property type="evidence" value="ECO:0007669"/>
    <property type="project" value="TreeGrafter"/>
</dbReference>
<keyword evidence="4" id="KW-1015">Disulfide bond</keyword>
<dbReference type="InterPro" id="IPR007110">
    <property type="entry name" value="Ig-like_dom"/>
</dbReference>
<keyword evidence="3 8" id="KW-0472">Membrane</keyword>
<proteinExistence type="inferred from homology"/>
<dbReference type="SMART" id="SM00630">
    <property type="entry name" value="Sema"/>
    <property type="match status" value="1"/>
</dbReference>
<dbReference type="RefSeq" id="XP_034278487.1">
    <property type="nucleotide sequence ID" value="XM_034422596.1"/>
</dbReference>
<sequence length="818" mass="91916">MGTTAAFCLLMLCGIIQQQDASNLLNIIPRKTVKYQSENLKVFKKQGLSNFSTVLLSEETNTLYAGVKDYILVFDLNDISKEISRISWFASEDSKLQCLRKGKSKAECNNYILIMHKINATNLYVCGTNAFNPACRYMVIDNMKLKLYTRATESRGRCPYEPTVSYASLIVDGALYTATSNNFLGTEPIILRSFRNPLRTEYKATWLNEPTFIHMELIQENEAISDSDRIYVFFTETATEFEFYDKLRVSRVAQLCKGDLGGKRTLKKRWTSFLKSTLLCSVPELQFQFNILQDVFVVKNSNWRETIIYGIFTQQWGKLDISAVCAFQMETIQEIFLKGSFKGPVALEGSHMKWVMYRGDVPTPRPGACADVSAVHLGYNSSLDLPDKVLQFARDHPLMDSIVNSVGLQPVFLKRGTKYTQLVISQATDLDNVTYDIFFLGTDKGYLHKTLNCHGEIIILEEIQLFPSAEPVQILKLASLKGLLYASSPSQLVQLPVAICSWYKQCFHCILARDPYCAWSLSLHNCILLAKHLENSQDLIQSIRNGDIHRCPEVEKKIKRYPITLGSSPHLNCEPLSNTANLLWMFNKSQLLEEEAKYLIHTKGLVVFNATVADTGLYECQSVEKVNGRTFRVTMAVYLLQPQPEKTFYSPKCDLSNQMCSEIAGSKSKPLAGPETENPRKLLSRRIQSSLFSLIIVGSTVGFLFLLLLSWNIYKGYISLPWASISKTSADESASPEMSLEQIDLTQTSSTSQTMTLSTGKSSPLMSSSKVDSSINMKPSINSSKICSSSNCLVMDETKIPDNDHEIQDCSKGSSTLL</sequence>
<dbReference type="GO" id="GO:0001755">
    <property type="term" value="P:neural crest cell migration"/>
    <property type="evidence" value="ECO:0007669"/>
    <property type="project" value="TreeGrafter"/>
</dbReference>
<dbReference type="GO" id="GO:0043931">
    <property type="term" value="P:ossification involved in bone maturation"/>
    <property type="evidence" value="ECO:0007669"/>
    <property type="project" value="TreeGrafter"/>
</dbReference>
<evidence type="ECO:0000256" key="7">
    <source>
        <dbReference type="SAM" id="MobiDB-lite"/>
    </source>
</evidence>
<evidence type="ECO:0000256" key="4">
    <source>
        <dbReference type="ARBA" id="ARBA00023157"/>
    </source>
</evidence>
<dbReference type="Proteomes" id="UP001652622">
    <property type="component" value="Unplaced"/>
</dbReference>
<dbReference type="GeneID" id="117668594"/>
<evidence type="ECO:0000259" key="11">
    <source>
        <dbReference type="PROSITE" id="PS51004"/>
    </source>
</evidence>
<dbReference type="GO" id="GO:0030215">
    <property type="term" value="F:semaphorin receptor binding"/>
    <property type="evidence" value="ECO:0007669"/>
    <property type="project" value="InterPro"/>
</dbReference>
<dbReference type="Gene3D" id="3.30.1680.10">
    <property type="entry name" value="ligand-binding face of the semaphorins, domain 2"/>
    <property type="match status" value="1"/>
</dbReference>
<dbReference type="InterPro" id="IPR036179">
    <property type="entry name" value="Ig-like_dom_sf"/>
</dbReference>
<dbReference type="GO" id="GO:0000122">
    <property type="term" value="P:negative regulation of transcription by RNA polymerase II"/>
    <property type="evidence" value="ECO:0007669"/>
    <property type="project" value="TreeGrafter"/>
</dbReference>
<dbReference type="InterPro" id="IPR001627">
    <property type="entry name" value="Semap_dom"/>
</dbReference>
<dbReference type="PANTHER" id="PTHR11036">
    <property type="entry name" value="SEMAPHORIN"/>
    <property type="match status" value="1"/>
</dbReference>
<dbReference type="SUPFAM" id="SSF101912">
    <property type="entry name" value="Sema domain"/>
    <property type="match status" value="1"/>
</dbReference>
<accession>A0A6P9C4Z1</accession>